<dbReference type="RefSeq" id="WP_290362047.1">
    <property type="nucleotide sequence ID" value="NZ_JAUFQU010000001.1"/>
</dbReference>
<accession>A0ABT8CNY3</accession>
<keyword evidence="2" id="KW-1185">Reference proteome</keyword>
<protein>
    <recommendedName>
        <fullName evidence="3">Lipoprotein</fullName>
    </recommendedName>
</protein>
<comment type="caution">
    <text evidence="1">The sequence shown here is derived from an EMBL/GenBank/DDBJ whole genome shotgun (WGS) entry which is preliminary data.</text>
</comment>
<evidence type="ECO:0008006" key="3">
    <source>
        <dbReference type="Google" id="ProtNLM"/>
    </source>
</evidence>
<evidence type="ECO:0000313" key="2">
    <source>
        <dbReference type="Proteomes" id="UP001242368"/>
    </source>
</evidence>
<gene>
    <name evidence="1" type="ORF">QW060_02015</name>
</gene>
<sequence length="156" mass="17867">MKKLFLKGIVLSSLLVMMSCNEKKDPVQYNNEIVTVINGSDKHMTDMNSAMQSKDYDKAEKVRVEWEKAIDQDIKKMEDIGDFNGDAQLQNAVLNGLKGYKKIVTDDYPKLIDLRKKNTQDPAAEQLLLNNINNAFENMAENVNQASDKFERDYNK</sequence>
<reference evidence="2" key="1">
    <citation type="journal article" date="2019" name="Int. J. Syst. Evol. Microbiol.">
        <title>The Global Catalogue of Microorganisms (GCM) 10K type strain sequencing project: providing services to taxonomists for standard genome sequencing and annotation.</title>
        <authorList>
            <consortium name="The Broad Institute Genomics Platform"/>
            <consortium name="The Broad Institute Genome Sequencing Center for Infectious Disease"/>
            <person name="Wu L."/>
            <person name="Ma J."/>
        </authorList>
    </citation>
    <scope>NUCLEOTIDE SEQUENCE [LARGE SCALE GENOMIC DNA]</scope>
    <source>
        <strain evidence="2">CECT 7184</strain>
    </source>
</reference>
<proteinExistence type="predicted"/>
<dbReference type="Proteomes" id="UP001242368">
    <property type="component" value="Unassembled WGS sequence"/>
</dbReference>
<dbReference type="EMBL" id="JAUFQU010000001">
    <property type="protein sequence ID" value="MDN3705900.1"/>
    <property type="molecule type" value="Genomic_DNA"/>
</dbReference>
<name>A0ABT8CNY3_9FLAO</name>
<dbReference type="PROSITE" id="PS51257">
    <property type="entry name" value="PROKAR_LIPOPROTEIN"/>
    <property type="match status" value="1"/>
</dbReference>
<evidence type="ECO:0000313" key="1">
    <source>
        <dbReference type="EMBL" id="MDN3705900.1"/>
    </source>
</evidence>
<organism evidence="1 2">
    <name type="scientific">Paenimyroides ceti</name>
    <dbReference type="NCBI Taxonomy" id="395087"/>
    <lineage>
        <taxon>Bacteria</taxon>
        <taxon>Pseudomonadati</taxon>
        <taxon>Bacteroidota</taxon>
        <taxon>Flavobacteriia</taxon>
        <taxon>Flavobacteriales</taxon>
        <taxon>Flavobacteriaceae</taxon>
        <taxon>Paenimyroides</taxon>
    </lineage>
</organism>